<dbReference type="PANTHER" id="PTHR36505">
    <property type="entry name" value="BLR1072 PROTEIN"/>
    <property type="match status" value="1"/>
</dbReference>
<dbReference type="Gene3D" id="2.30.30.240">
    <property type="entry name" value="PRC-barrel domain"/>
    <property type="match status" value="1"/>
</dbReference>
<dbReference type="RefSeq" id="WP_189417837.1">
    <property type="nucleotide sequence ID" value="NZ_BMYZ01000001.1"/>
</dbReference>
<protein>
    <recommendedName>
        <fullName evidence="1">PRC-barrel domain-containing protein</fullName>
    </recommendedName>
</protein>
<reference evidence="3" key="1">
    <citation type="journal article" date="2019" name="Int. J. Syst. Evol. Microbiol.">
        <title>The Global Catalogue of Microorganisms (GCM) 10K type strain sequencing project: providing services to taxonomists for standard genome sequencing and annotation.</title>
        <authorList>
            <consortium name="The Broad Institute Genomics Platform"/>
            <consortium name="The Broad Institute Genome Sequencing Center for Infectious Disease"/>
            <person name="Wu L."/>
            <person name="Ma J."/>
        </authorList>
    </citation>
    <scope>NUCLEOTIDE SEQUENCE [LARGE SCALE GENOMIC DNA]</scope>
    <source>
        <strain evidence="3">KCTC 32239</strain>
    </source>
</reference>
<evidence type="ECO:0000313" key="2">
    <source>
        <dbReference type="EMBL" id="GGY73945.1"/>
    </source>
</evidence>
<dbReference type="EMBL" id="BMYZ01000001">
    <property type="protein sequence ID" value="GGY73945.1"/>
    <property type="molecule type" value="Genomic_DNA"/>
</dbReference>
<feature type="domain" description="PRC-barrel" evidence="1">
    <location>
        <begin position="27"/>
        <end position="100"/>
    </location>
</feature>
<organism evidence="2 3">
    <name type="scientific">Cellvibrio zantedeschiae</name>
    <dbReference type="NCBI Taxonomy" id="1237077"/>
    <lineage>
        <taxon>Bacteria</taxon>
        <taxon>Pseudomonadati</taxon>
        <taxon>Pseudomonadota</taxon>
        <taxon>Gammaproteobacteria</taxon>
        <taxon>Cellvibrionales</taxon>
        <taxon>Cellvibrionaceae</taxon>
        <taxon>Cellvibrio</taxon>
    </lineage>
</organism>
<comment type="caution">
    <text evidence="2">The sequence shown here is derived from an EMBL/GenBank/DDBJ whole genome shotgun (WGS) entry which is preliminary data.</text>
</comment>
<dbReference type="SUPFAM" id="SSF50346">
    <property type="entry name" value="PRC-barrel domain"/>
    <property type="match status" value="1"/>
</dbReference>
<proteinExistence type="predicted"/>
<name>A0ABQ3B251_9GAMM</name>
<evidence type="ECO:0000259" key="1">
    <source>
        <dbReference type="Pfam" id="PF05239"/>
    </source>
</evidence>
<accession>A0ABQ3B251</accession>
<sequence>MSYMHRGSHATATNNYRSNYGRCLVGADALIGKDVYNYDDEHIGDVKEIMLNSATGEIAYVVLSFGGILGLGEKLFAVPWKALTLDSNNQTLILNECKERLESAPGFDKDCWPNMAEKNWINEVHTFYETRVYSFEQDY</sequence>
<dbReference type="Pfam" id="PF05239">
    <property type="entry name" value="PRC"/>
    <property type="match status" value="1"/>
</dbReference>
<dbReference type="PANTHER" id="PTHR36505:SF1">
    <property type="entry name" value="BLR1072 PROTEIN"/>
    <property type="match status" value="1"/>
</dbReference>
<dbReference type="Proteomes" id="UP000619761">
    <property type="component" value="Unassembled WGS sequence"/>
</dbReference>
<keyword evidence="3" id="KW-1185">Reference proteome</keyword>
<dbReference type="InterPro" id="IPR011033">
    <property type="entry name" value="PRC_barrel-like_sf"/>
</dbReference>
<gene>
    <name evidence="2" type="ORF">GCM10011613_19070</name>
</gene>
<evidence type="ECO:0000313" key="3">
    <source>
        <dbReference type="Proteomes" id="UP000619761"/>
    </source>
</evidence>
<dbReference type="InterPro" id="IPR027275">
    <property type="entry name" value="PRC-brl_dom"/>
</dbReference>